<dbReference type="SMART" id="SM01026">
    <property type="entry name" value="Beach"/>
    <property type="match status" value="1"/>
</dbReference>
<dbReference type="SMART" id="SM00320">
    <property type="entry name" value="WD40"/>
    <property type="match status" value="3"/>
</dbReference>
<evidence type="ECO:0008006" key="5">
    <source>
        <dbReference type="Google" id="ProtNLM"/>
    </source>
</evidence>
<dbReference type="Proteomes" id="UP000692954">
    <property type="component" value="Unassembled WGS sequence"/>
</dbReference>
<dbReference type="EMBL" id="CAJJDN010000089">
    <property type="protein sequence ID" value="CAD8107686.1"/>
    <property type="molecule type" value="Genomic_DNA"/>
</dbReference>
<evidence type="ECO:0000313" key="3">
    <source>
        <dbReference type="EMBL" id="CAD8107686.1"/>
    </source>
</evidence>
<evidence type="ECO:0000259" key="1">
    <source>
        <dbReference type="PROSITE" id="PS50197"/>
    </source>
</evidence>
<dbReference type="InterPro" id="IPR001680">
    <property type="entry name" value="WD40_rpt"/>
</dbReference>
<feature type="domain" description="BEACH-type PH" evidence="2">
    <location>
        <begin position="1934"/>
        <end position="2046"/>
    </location>
</feature>
<gene>
    <name evidence="3" type="ORF">PSON_ATCC_30995.1.T0890139</name>
</gene>
<dbReference type="Pfam" id="PF02138">
    <property type="entry name" value="Beach"/>
    <property type="match status" value="1"/>
</dbReference>
<sequence>MLQLVPSYHVEMMKNNLKTNQYILYEAIERQQYEIALIILNELHSRSNWISGIYLIMNGYELDQNTINKFQKIVEESDEVEMAEYEQLALTQICQQIMNIEMIILLHKYNLDGWIQLSPKIHSYLRKSTHPLIPQIYINYYIKQNIELLEQNEQCFNEDFVWTLSDFRTFYQLMPTNITHPYYQLIQISIYIRMLDLEKVPCPISPQTIPIQYKTKLEEILKKLMLSPHKDCLELYVCCLIEIGLFRIVIRNMKSNLTQEQINQIRQQFLQAAQQSDFIVDVEVFKFLDNIQSFEHKIKLEVYKNNPQFYENIESLNVFDDLSIINGLMHNFNSIENQQKVIQQLAQYNTIYSLKAIWLLHIDGALLQLFNDNNNLDFKLKNFKCLNIFEQINYKQNFEHLIEALRVTAICIWTDRDIKQEELENKQLLYFIKQTITSENCQKILKLLFSISSGVFEEICDIQQIQIQVPYFLEILIILLFEQNVENSQKQFYLQQLVILTQNLENTLTIMKSSLVERLILFLRIESVYQELIIQTLINCIKVRFSLSYLQAIAQFMSPYQSLIMIPYIEEKSKLIQYRKIASILGVPQQSIQCGSAQQQKYFQDQIANQDLFLKNSTLLLFCLNRVISIQNDQYYYFTGHESGIMVKGKMQFETQNSIFSIIIQFKSQLKQSTLLNWGNQEISFSVAIEDPQLLIIRYLHQNLLKTAKYALKYQENFIVINFNPNKTFQVNINGNDVQAKQADQFDNFQIPILNFFVLGAKLTEYESLSDSFRGEMRLLYILDQNINAEDMYILEKKSQNNSILFSQLLRMQIKGRILLYLNTQSQKQDLQFDGLLHQNNQVMIENCQYLTLRGRRQKQTTISKFMGKLFQQRKSLSALEVSHQKSINVLFLENTTLLDVMKSYGNLDILFFPLHILNDPQCVISVLQLLNTIIQKFGDDNSIQNYLRSDSSYKGIKVLGYLLTVHMKTQGCSIQLLQQILNFYNSLLQCQIIQILKCDCMCIYHEFEFWQYCQYDILLYLYSYLFEQLQNNEELFIYFKDQVQILYYILQVQLITYEESKGDKQTHNQTRKMVIKCILYLMYNPFFIMQFSNDQILPIQMELRDKKNSSSEKLQILKSEIVLILNHLTLKTINDLVIILGFIFKKPQNNLILELLTDIRLGNSTVQKESLLDVMQSQFAMKMENDDTILQTILKIVYGVIIEMINQNTLDDQLLGPLMDILVKAQVHQINYEFKLLELQQNKNSQQQQKTKEYSAIKSLFNKINYIMFDLSSYLICRQQTYQVLISLSNLVLRQELNLEKEVLNLLLQNFSSFNSETKQLIIDFFLQAQQYKLFMNKLCDHKELMNFIKELINIETGQTLINYIVLHHIDNIDFSARKILKLFNMIQQQNNQFMKVILTILLLQNNSSNKQNPKSVIALLDLFMLLPTAFTQNQEMILEDPELFVKVLYEYITYLQKQDMLYSFYLDTEFIGYYEYDPKSFFCFLQNEVQKKYIYSNGGVMGVALFILFYSLELLIERKEAKQLLVIWKKILTEKEKSEFQHNSQTLINNEQIPAQQIKLKKIKIKSQKQTLVQKFKQSVFGEYQLTQYDKYFQDIHLYHILKFQMLSKNYSYSEELYDIFTQIQYKSDNFMNFQSLWQIVDSNNFLTQAEILSTKINLEKLSLNTSVEEINERAYHLITQFNQQSQQIQQSIQLNGRLSNDAKKFLDLINKVNSPLKYLELFKEEEQLIQKASFYLKLYSFRQIQFAQELSIFLNIYSLQNQNIDQMEMSSINMNLQQSSLQQSQYQQQLFDFPKISTNLFNQYRQDFLQQIQKFENDLIIKQLIIQFKVKSHYKQNTHKRGLWYFMNYGDAHLYEQLNHENLEQFLELLGKERYSINGYEDSMRRKMFLKVFAKQKKTYEHIQLNKTALSILSDLYGVQQLVQQKDKNQCTQSNENQRFVAELITQRGFYRGKIRITNEYFMFENFGLDVQFQEVQYKFQKDSLLKSEKQKLIPFSQIKEVFPRSYLAQPIAIELFTNNNKTYLFNLFGQRQIVMKILSQNCNVIMNPSEQLKKSGIIEKWKRGDITNFQYLIEVNKYGGRTYNDLNQYPIFPWVIANYVDFDIQNKDHYRKLDIPIGAINQKRFENFLERFKQANPDDMNMYFIYGTHYSHSAIVMSFLMRMEPFASLHQEMQSGRFDKADRLFHSLEQQWHSVTNSSSDVKELIPEFYYFSEFLKNKNKFDLGQLQSGTIVSDVTLPQFINTNSPEEMIFLNRLVLESDYVSFNLHNWIDLIFGYKSGLNAQKYNNLFHRLTYSSYVQQLLEKTEDEVLKEQYITQVYYYGQTPQQLFKKDHPIKQYSKQNDQNPILKFQQITLMINKVNIEIEQLYCNDKYLVLITNESEIQVFNVEHRITSHKIPKDFGSQESKQLKFNPDNIFLLFDDSLVVAGYADNSVKVYSLKDLKQTCSVSFHTKVVTCLGKSSTQLLCGSRDTRISVWEWTLSHQPEFILYGHQNEVSIIQVNQTLQIILSYDLKGDILIHTLKGAFLKLIETSIPYNDYPQIKIHPSGFILISQSKQLIIYTLQGELFLSRQLLDHIITINVINEYSPEILILTYDGTIFVTSIIQLKKTEDFNQYCLKKYKLEDMDIKMETNQLRKAKELINTKSLEFLTSSITCSQFIQLNTHRVLIIGYQNGQIISLYEQPRTTSLL</sequence>
<evidence type="ECO:0000313" key="4">
    <source>
        <dbReference type="Proteomes" id="UP000692954"/>
    </source>
</evidence>
<dbReference type="InterPro" id="IPR023362">
    <property type="entry name" value="PH-BEACH_dom"/>
</dbReference>
<evidence type="ECO:0000259" key="2">
    <source>
        <dbReference type="PROSITE" id="PS51783"/>
    </source>
</evidence>
<dbReference type="PROSITE" id="PS50197">
    <property type="entry name" value="BEACH"/>
    <property type="match status" value="1"/>
</dbReference>
<comment type="caution">
    <text evidence="3">The sequence shown here is derived from an EMBL/GenBank/DDBJ whole genome shotgun (WGS) entry which is preliminary data.</text>
</comment>
<dbReference type="PANTHER" id="PTHR13743">
    <property type="entry name" value="BEIGE/BEACH-RELATED"/>
    <property type="match status" value="1"/>
</dbReference>
<accession>A0A8S1PX11</accession>
<reference evidence="3" key="1">
    <citation type="submission" date="2021-01" db="EMBL/GenBank/DDBJ databases">
        <authorList>
            <consortium name="Genoscope - CEA"/>
            <person name="William W."/>
        </authorList>
    </citation>
    <scope>NUCLEOTIDE SEQUENCE</scope>
</reference>
<feature type="domain" description="BEACH" evidence="1">
    <location>
        <begin position="2050"/>
        <end position="2341"/>
    </location>
</feature>
<dbReference type="PANTHER" id="PTHR13743:SF112">
    <property type="entry name" value="BEACH DOMAIN-CONTAINING PROTEIN"/>
    <property type="match status" value="1"/>
</dbReference>
<proteinExistence type="predicted"/>
<name>A0A8S1PX11_9CILI</name>
<keyword evidence="4" id="KW-1185">Reference proteome</keyword>
<protein>
    <recommendedName>
        <fullName evidence="5">BEACH domain-containing protein</fullName>
    </recommendedName>
</protein>
<dbReference type="CDD" id="cd06071">
    <property type="entry name" value="Beach"/>
    <property type="match status" value="1"/>
</dbReference>
<dbReference type="InterPro" id="IPR050865">
    <property type="entry name" value="BEACH_Domain"/>
</dbReference>
<dbReference type="InterPro" id="IPR000409">
    <property type="entry name" value="BEACH_dom"/>
</dbReference>
<dbReference type="Pfam" id="PF14844">
    <property type="entry name" value="PH_BEACH"/>
    <property type="match status" value="1"/>
</dbReference>
<dbReference type="OrthoDB" id="293278at2759"/>
<dbReference type="PROSITE" id="PS51783">
    <property type="entry name" value="PH_BEACH"/>
    <property type="match status" value="1"/>
</dbReference>
<organism evidence="3 4">
    <name type="scientific">Paramecium sonneborni</name>
    <dbReference type="NCBI Taxonomy" id="65129"/>
    <lineage>
        <taxon>Eukaryota</taxon>
        <taxon>Sar</taxon>
        <taxon>Alveolata</taxon>
        <taxon>Ciliophora</taxon>
        <taxon>Intramacronucleata</taxon>
        <taxon>Oligohymenophorea</taxon>
        <taxon>Peniculida</taxon>
        <taxon>Parameciidae</taxon>
        <taxon>Paramecium</taxon>
    </lineage>
</organism>